<dbReference type="AlphaFoldDB" id="A0AAV5TYG1"/>
<sequence>YCGQGCRIYVSVPDDSSNVAKNILIDDFTTQTNLLDANTKGVDGQKIPHSVVNEQVNLLNNNADQKSAPILVWVVRGDALNLGSANVEVYDADTTLRDAAPAGIITILDAEPFVVNIMTEGAGFPFEAITAGFDAPGDQDKCTRVIQEDADSYQVLHRSEVRSPLI</sequence>
<gene>
    <name evidence="1" type="ORF">PENTCL1PPCAC_21184</name>
</gene>
<reference evidence="1" key="1">
    <citation type="submission" date="2023-10" db="EMBL/GenBank/DDBJ databases">
        <title>Genome assembly of Pristionchus species.</title>
        <authorList>
            <person name="Yoshida K."/>
            <person name="Sommer R.J."/>
        </authorList>
    </citation>
    <scope>NUCLEOTIDE SEQUENCE</scope>
    <source>
        <strain evidence="1">RS0144</strain>
    </source>
</reference>
<evidence type="ECO:0000313" key="2">
    <source>
        <dbReference type="Proteomes" id="UP001432027"/>
    </source>
</evidence>
<proteinExistence type="predicted"/>
<evidence type="ECO:0000313" key="1">
    <source>
        <dbReference type="EMBL" id="GMS99009.1"/>
    </source>
</evidence>
<keyword evidence="2" id="KW-1185">Reference proteome</keyword>
<organism evidence="1 2">
    <name type="scientific">Pristionchus entomophagus</name>
    <dbReference type="NCBI Taxonomy" id="358040"/>
    <lineage>
        <taxon>Eukaryota</taxon>
        <taxon>Metazoa</taxon>
        <taxon>Ecdysozoa</taxon>
        <taxon>Nematoda</taxon>
        <taxon>Chromadorea</taxon>
        <taxon>Rhabditida</taxon>
        <taxon>Rhabditina</taxon>
        <taxon>Diplogasteromorpha</taxon>
        <taxon>Diplogasteroidea</taxon>
        <taxon>Neodiplogasteridae</taxon>
        <taxon>Pristionchus</taxon>
    </lineage>
</organism>
<protein>
    <submittedName>
        <fullName evidence="1">Uncharacterized protein</fullName>
    </submittedName>
</protein>
<name>A0AAV5TYG1_9BILA</name>
<feature type="non-terminal residue" evidence="1">
    <location>
        <position position="1"/>
    </location>
</feature>
<comment type="caution">
    <text evidence="1">The sequence shown here is derived from an EMBL/GenBank/DDBJ whole genome shotgun (WGS) entry which is preliminary data.</text>
</comment>
<dbReference type="Proteomes" id="UP001432027">
    <property type="component" value="Unassembled WGS sequence"/>
</dbReference>
<accession>A0AAV5TYG1</accession>
<dbReference type="EMBL" id="BTSX01000005">
    <property type="protein sequence ID" value="GMS99009.1"/>
    <property type="molecule type" value="Genomic_DNA"/>
</dbReference>
<feature type="non-terminal residue" evidence="1">
    <location>
        <position position="166"/>
    </location>
</feature>